<dbReference type="GeneID" id="106813080"/>
<reference evidence="4" key="1">
    <citation type="submission" date="2025-08" db="UniProtKB">
        <authorList>
            <consortium name="RefSeq"/>
        </authorList>
    </citation>
    <scope>IDENTIFICATION</scope>
</reference>
<protein>
    <submittedName>
        <fullName evidence="4">Protein FAM185A-like isoform X1</fullName>
    </submittedName>
</protein>
<feature type="compositionally biased region" description="Polar residues" evidence="1">
    <location>
        <begin position="359"/>
        <end position="369"/>
    </location>
</feature>
<dbReference type="PANTHER" id="PTHR34094">
    <property type="match status" value="1"/>
</dbReference>
<dbReference type="Pfam" id="PF13349">
    <property type="entry name" value="DUF4097"/>
    <property type="match status" value="1"/>
</dbReference>
<accession>A0ABM1EK96</accession>
<dbReference type="InterPro" id="IPR025164">
    <property type="entry name" value="Toastrack_DUF4097"/>
</dbReference>
<proteinExistence type="predicted"/>
<name>A0ABM1EK96_PRICU</name>
<organism evidence="3 4">
    <name type="scientific">Priapulus caudatus</name>
    <name type="common">Priapulid worm</name>
    <dbReference type="NCBI Taxonomy" id="37621"/>
    <lineage>
        <taxon>Eukaryota</taxon>
        <taxon>Metazoa</taxon>
        <taxon>Ecdysozoa</taxon>
        <taxon>Scalidophora</taxon>
        <taxon>Priapulida</taxon>
        <taxon>Priapulimorpha</taxon>
        <taxon>Priapulimorphida</taxon>
        <taxon>Priapulidae</taxon>
        <taxon>Priapulus</taxon>
    </lineage>
</organism>
<evidence type="ECO:0000313" key="3">
    <source>
        <dbReference type="Proteomes" id="UP000695022"/>
    </source>
</evidence>
<evidence type="ECO:0000259" key="2">
    <source>
        <dbReference type="Pfam" id="PF13349"/>
    </source>
</evidence>
<evidence type="ECO:0000313" key="4">
    <source>
        <dbReference type="RefSeq" id="XP_014672617.1"/>
    </source>
</evidence>
<feature type="region of interest" description="Disordered" evidence="1">
    <location>
        <begin position="348"/>
        <end position="369"/>
    </location>
</feature>
<feature type="domain" description="DUF4097" evidence="2">
    <location>
        <begin position="215"/>
        <end position="361"/>
    </location>
</feature>
<dbReference type="PANTHER" id="PTHR34094:SF1">
    <property type="entry name" value="PROTEIN FAM185A"/>
    <property type="match status" value="1"/>
</dbReference>
<dbReference type="Gene3D" id="2.160.20.120">
    <property type="match status" value="1"/>
</dbReference>
<dbReference type="RefSeq" id="XP_014672617.1">
    <property type="nucleotide sequence ID" value="XM_014817131.1"/>
</dbReference>
<sequence>MALNGCRTAAIDMIAVGTCSGSALQRLATDAARYWRQSLSPWMGYMRRQQRQMSSQVVADTIVYDKSAPRFGRIKLTSSCDLRVIPHVQAAPLYDDRIRLRVVRGNRTADDVEGELVKLNITSRKSEPEFSLEGTLDRLSSDSCLMTELELPPQYDVQLYMKANSNLHIASMESNVCTLHINRGRCTLASVKVGRLSVMSMSGDVSLLGLAQGDIAITAQQNGNVSADRLQGNHISVHTEKGDVSAKAVYADQSSFTTESGNLCLGNLHGTCTVSADVGSDIVIGTLDGDLKLSSKGDVDIHVSRTQDTHLSSEGCITMKLDNSIRGSMQLTASEVNVDNSFVKTEDVEEEKQSEDGQSKTYTLDVNGPGPSSITAQARCINVSKQNWLSALNLTLPDP</sequence>
<evidence type="ECO:0000256" key="1">
    <source>
        <dbReference type="SAM" id="MobiDB-lite"/>
    </source>
</evidence>
<keyword evidence="3" id="KW-1185">Reference proteome</keyword>
<gene>
    <name evidence="4" type="primary">LOC106813080</name>
</gene>
<dbReference type="Proteomes" id="UP000695022">
    <property type="component" value="Unplaced"/>
</dbReference>